<dbReference type="OMA" id="DKHNICC"/>
<dbReference type="PANTHER" id="PTHR11757:SF19">
    <property type="entry name" value="PROLYL ENDOPEPTIDASE-LIKE"/>
    <property type="match status" value="1"/>
</dbReference>
<evidence type="ECO:0000256" key="1">
    <source>
        <dbReference type="ARBA" id="ARBA00005228"/>
    </source>
</evidence>
<dbReference type="Proteomes" id="UP000019103">
    <property type="component" value="Unassembled WGS sequence"/>
</dbReference>
<dbReference type="EMBL" id="KI927388">
    <property type="protein sequence ID" value="ETW52583.1"/>
    <property type="molecule type" value="Genomic_DNA"/>
</dbReference>
<evidence type="ECO:0000313" key="3">
    <source>
        <dbReference type="Proteomes" id="UP000019103"/>
    </source>
</evidence>
<organism evidence="2 3">
    <name type="scientific">Plasmodium falciparum (isolate Palo Alto / Uganda)</name>
    <dbReference type="NCBI Taxonomy" id="57270"/>
    <lineage>
        <taxon>Eukaryota</taxon>
        <taxon>Sar</taxon>
        <taxon>Alveolata</taxon>
        <taxon>Apicomplexa</taxon>
        <taxon>Aconoidasida</taxon>
        <taxon>Haemosporida</taxon>
        <taxon>Plasmodiidae</taxon>
        <taxon>Plasmodium</taxon>
        <taxon>Plasmodium (Laverania)</taxon>
    </lineage>
</organism>
<reference evidence="2 3" key="1">
    <citation type="submission" date="2013-02" db="EMBL/GenBank/DDBJ databases">
        <title>The Genome Annotation of Plasmodium falciparum Palo Alto/Uganda.</title>
        <authorList>
            <consortium name="The Broad Institute Genome Sequencing Platform"/>
            <consortium name="The Broad Institute Genome Sequencing Center for Infectious Disease"/>
            <person name="Neafsey D."/>
            <person name="Hoffman S."/>
            <person name="Volkman S."/>
            <person name="Rosenthal P."/>
            <person name="Walker B."/>
            <person name="Young S.K."/>
            <person name="Zeng Q."/>
            <person name="Gargeya S."/>
            <person name="Fitzgerald M."/>
            <person name="Haas B."/>
            <person name="Abouelleil A."/>
            <person name="Allen A.W."/>
            <person name="Alvarado L."/>
            <person name="Arachchi H.M."/>
            <person name="Berlin A.M."/>
            <person name="Chapman S.B."/>
            <person name="Gainer-Dewar J."/>
            <person name="Goldberg J."/>
            <person name="Griggs A."/>
            <person name="Gujja S."/>
            <person name="Hansen M."/>
            <person name="Howarth C."/>
            <person name="Imamovic A."/>
            <person name="Ireland A."/>
            <person name="Larimer J."/>
            <person name="McCowan C."/>
            <person name="Murphy C."/>
            <person name="Pearson M."/>
            <person name="Poon T.W."/>
            <person name="Priest M."/>
            <person name="Roberts A."/>
            <person name="Saif S."/>
            <person name="Shea T."/>
            <person name="Sisk P."/>
            <person name="Sykes S."/>
            <person name="Wortman J."/>
            <person name="Nusbaum C."/>
            <person name="Birren B."/>
        </authorList>
    </citation>
    <scope>NUCLEOTIDE SEQUENCE [LARGE SCALE GENOMIC DNA]</scope>
    <source>
        <strain evidence="2 3">Palo Alto/Uganda</strain>
    </source>
</reference>
<accession>W4IRI2</accession>
<dbReference type="Gene3D" id="2.130.10.120">
    <property type="entry name" value="Prolyl oligopeptidase, N-terminal domain"/>
    <property type="match status" value="1"/>
</dbReference>
<protein>
    <submittedName>
        <fullName evidence="2">Uncharacterized protein</fullName>
    </submittedName>
</protein>
<evidence type="ECO:0000313" key="2">
    <source>
        <dbReference type="EMBL" id="ETW52583.1"/>
    </source>
</evidence>
<proteinExistence type="inferred from homology"/>
<comment type="similarity">
    <text evidence="1">Belongs to the peptidase S9A family.</text>
</comment>
<dbReference type="OrthoDB" id="248387at2759"/>
<dbReference type="Gene3D" id="3.40.50.1820">
    <property type="entry name" value="alpha/beta hydrolase"/>
    <property type="match status" value="1"/>
</dbReference>
<gene>
    <name evidence="2" type="ORF">PFUGPA_05589</name>
</gene>
<dbReference type="PANTHER" id="PTHR11757">
    <property type="entry name" value="PROTEASE FAMILY S9A OLIGOPEPTIDASE"/>
    <property type="match status" value="1"/>
</dbReference>
<reference evidence="2 3" key="2">
    <citation type="submission" date="2013-02" db="EMBL/GenBank/DDBJ databases">
        <title>The Genome Sequence of Plasmodium falciparum Palo Alto/Uganda.</title>
        <authorList>
            <consortium name="The Broad Institute Genome Sequencing Platform"/>
            <consortium name="The Broad Institute Genome Sequencing Center for Infectious Disease"/>
            <person name="Neafsey D."/>
            <person name="Cheeseman I."/>
            <person name="Volkman S."/>
            <person name="Adams J."/>
            <person name="Walker B."/>
            <person name="Young S.K."/>
            <person name="Zeng Q."/>
            <person name="Gargeya S."/>
            <person name="Fitzgerald M."/>
            <person name="Haas B."/>
            <person name="Abouelleil A."/>
            <person name="Alvarado L."/>
            <person name="Arachchi H.M."/>
            <person name="Berlin A.M."/>
            <person name="Chapman S.B."/>
            <person name="Dewar J."/>
            <person name="Goldberg J."/>
            <person name="Griggs A."/>
            <person name="Gujja S."/>
            <person name="Hansen M."/>
            <person name="Howarth C."/>
            <person name="Imamovic A."/>
            <person name="Larimer J."/>
            <person name="McCowan C."/>
            <person name="Murphy C."/>
            <person name="Neiman D."/>
            <person name="Pearson M."/>
            <person name="Priest M."/>
            <person name="Roberts A."/>
            <person name="Saif S."/>
            <person name="Shea T."/>
            <person name="Sisk P."/>
            <person name="Sykes S."/>
            <person name="Wortman J."/>
            <person name="Nusbaum C."/>
            <person name="Birren B."/>
        </authorList>
    </citation>
    <scope>NUCLEOTIDE SEQUENCE [LARGE SCALE GENOMIC DNA]</scope>
    <source>
        <strain evidence="2 3">Palo Alto/Uganda</strain>
    </source>
</reference>
<dbReference type="InterPro" id="IPR029058">
    <property type="entry name" value="AB_hydrolase_fold"/>
</dbReference>
<name>W4IRI2_PLAFP</name>
<sequence length="1356" mass="163227">MKISNYIFGRIIDCYSYVDKIKTHVEFNRIKKYFQDAHILDKYLNNYKSKIEYYRGKIKENVHSILRNNYICFEKNVDEDLIFVNRYVYYEIKNEDCIMICRKRLKRNFFKKKREYIGKKKDYIENKNIYDYYDYYDYNSLEELKKRKYISRYTSEVVVIFPSYFFIKHFKILRDFIFFFIIERNNSPLNFCYIFKGTFRIYDRYIKEKITKNKIPCILENICNEQLVLKNQLNKKKRRNKKLTNIELYNDIHLNVEQNKNVHYNNMCCNYDIYKKYFINKKNNMFRCSNFILPIINKCIFLKGGILNVEFLKFSKKDIFFFTTHINKKYRCNQLFLNGPKCFKILIYEEKEEEYFLNLYKSKDNKKTFLLSGSHLHNKLFLLNLQKICSKKKNRIKNNYIIKQRKHLIIDVVKLISCRLRGKCFLENFYEYIVIICQGEKNHVHIFSVSTKDINYLKKKRISRKKYNNAKYVNNKKYLKNQQKKNQQKKNQQKKNHICLEKYDNNICSNNICSNNICSNNICSNNICSNNICSNNIYNNYYYNIFHCDHTKYRINIRKIEIPIDSKIKKLATLKNCNLQDFDMTKYGLVLYLYKYFLTPFICIIDLKNIFIKTYKKRANVVINNIVQCTHNNKFYKSNDLRKIMKIVYLPIKKGSISCGINNNFYSPFISFDICNTFINNIKLRLYLKKGVLCLLKNINNIEDSDFVCSSSSSLFESTYFKYDKELQKIFELHKNFCIKDVFLKTKDNKKIAITLVYKRKDNHHICYGDRNNITSMNMSRMDNINDCIKRIFDNSGSNYEEGNKNKENMEITNFFDYIKNEEKKINIDNNKTYCDNNKTYCDNNKMCCDNKKMFCDNNKMCCDNNKMCCDNHNICCDNHNICCDNHNICCDNHNICCDKHNICCDKHNICCDKHNICCDNHNICCDNFVNDPHSDKCSNNIFNDLPIIFDYNLLSEMNMESYENFNFVLNEKNNLLVPHFVYPSKTIIHVYPFYNEMNLCTYNDEYYFYLLNNFVISYFHLRGSGGLMCHKDEEGVRKKYIDKSKEKKKILDDFIQCINFLKYKNISNTENISLYLYSNCGMIGGYILSCIFKIVKNIIFVNPLLDIFNNLSDRNNPHVPSEYLEFGSMNINDYNIKKNIHISINKKNTNQIHFVYKKHCNGYYNNDFKRKRKYIKGRYLKGTNKIVRNNNNNNKNKYNSIPYYIYSMCPYYNIYPNYKEHFCNNSNNISKEVFSLNKDNTNIFFKSNILLYLNKYDIICSNYNSIKYFTKYIHYKNLTINYFYYYDNDQNILDESHKQHNNKLNFINFKNNNEQNENANFYISFSDKGGHSGYDSSSGYLNNMLDKIFLHFFIN</sequence>
<dbReference type="InterPro" id="IPR051543">
    <property type="entry name" value="Serine_Peptidase_S9A"/>
</dbReference>